<sequence>MYSFKNDYSEGAHPRILNALMESNMVQEEGYGYDRHTQNAISKIKDMIGNQDIDVHLIAGGTQTNLTAIGAFLRPHEACVCVHTGHIAVHETGAIECTGHKVITVDSPDGKITTGKIQDVLNAHTDEHCVKPKLVYISNPTELGTIYTKSELECISEFCKSKGLILYADGARLGCAICAKESGVTLSDMCRLTDAFFIGATKNGALLGEALVIKNEVLKEDFRYHIKQRGALLAKGRLLGIQFEELFNDGLYFELASHANEMARLLEGGLKDAGCGFLVDSPTNQIFPILENNLIEKLEKKFRFYSWEKVDDNRSAIRLVTSWATPKDAVLEFIREIQS</sequence>
<evidence type="ECO:0000256" key="1">
    <source>
        <dbReference type="ARBA" id="ARBA00001933"/>
    </source>
</evidence>
<dbReference type="GO" id="GO:0006520">
    <property type="term" value="P:amino acid metabolic process"/>
    <property type="evidence" value="ECO:0007669"/>
    <property type="project" value="InterPro"/>
</dbReference>
<dbReference type="Pfam" id="PF01212">
    <property type="entry name" value="Beta_elim_lyase"/>
    <property type="match status" value="1"/>
</dbReference>
<dbReference type="Gene3D" id="3.90.1150.10">
    <property type="entry name" value="Aspartate Aminotransferase, domain 1"/>
    <property type="match status" value="1"/>
</dbReference>
<keyword evidence="5" id="KW-0456">Lyase</keyword>
<keyword evidence="6" id="KW-1185">Reference proteome</keyword>
<evidence type="ECO:0000256" key="3">
    <source>
        <dbReference type="ARBA" id="ARBA00022898"/>
    </source>
</evidence>
<name>A0A069REL7_PEPLI</name>
<comment type="similarity">
    <text evidence="2">Belongs to the threonine aldolase family.</text>
</comment>
<dbReference type="EMBL" id="JJMM01000010">
    <property type="protein sequence ID" value="KDR95486.1"/>
    <property type="molecule type" value="Genomic_DNA"/>
</dbReference>
<dbReference type="PANTHER" id="PTHR48097:SF5">
    <property type="entry name" value="LOW SPECIFICITY L-THREONINE ALDOLASE"/>
    <property type="match status" value="1"/>
</dbReference>
<dbReference type="RefSeq" id="WP_038263770.1">
    <property type="nucleotide sequence ID" value="NZ_FSRH01000010.1"/>
</dbReference>
<dbReference type="Proteomes" id="UP000027946">
    <property type="component" value="Unassembled WGS sequence"/>
</dbReference>
<dbReference type="InterPro" id="IPR015424">
    <property type="entry name" value="PyrdxlP-dep_Trfase"/>
</dbReference>
<dbReference type="OrthoDB" id="9774495at2"/>
<proteinExistence type="inferred from homology"/>
<gene>
    <name evidence="5" type="primary">ltaE</name>
    <name evidence="5" type="ORF">CLIT_10c02130</name>
</gene>
<protein>
    <submittedName>
        <fullName evidence="5">Low specificity L-threonine aldolase LtaE</fullName>
        <ecNumber evidence="5">4.1.2.48</ecNumber>
    </submittedName>
</protein>
<dbReference type="EC" id="4.1.2.48" evidence="5"/>
<evidence type="ECO:0000259" key="4">
    <source>
        <dbReference type="Pfam" id="PF01212"/>
    </source>
</evidence>
<comment type="caution">
    <text evidence="5">The sequence shown here is derived from an EMBL/GenBank/DDBJ whole genome shotgun (WGS) entry which is preliminary data.</text>
</comment>
<organism evidence="5 6">
    <name type="scientific">Peptoclostridium litorale DSM 5388</name>
    <dbReference type="NCBI Taxonomy" id="1121324"/>
    <lineage>
        <taxon>Bacteria</taxon>
        <taxon>Bacillati</taxon>
        <taxon>Bacillota</taxon>
        <taxon>Clostridia</taxon>
        <taxon>Peptostreptococcales</taxon>
        <taxon>Peptoclostridiaceae</taxon>
        <taxon>Peptoclostridium</taxon>
    </lineage>
</organism>
<evidence type="ECO:0000313" key="5">
    <source>
        <dbReference type="EMBL" id="KDR95486.1"/>
    </source>
</evidence>
<dbReference type="SUPFAM" id="SSF53383">
    <property type="entry name" value="PLP-dependent transferases"/>
    <property type="match status" value="1"/>
</dbReference>
<accession>A0A069REL7</accession>
<dbReference type="GO" id="GO:0016829">
    <property type="term" value="F:lyase activity"/>
    <property type="evidence" value="ECO:0007669"/>
    <property type="project" value="UniProtKB-KW"/>
</dbReference>
<keyword evidence="3" id="KW-0663">Pyridoxal phosphate</keyword>
<dbReference type="Gene3D" id="3.40.640.10">
    <property type="entry name" value="Type I PLP-dependent aspartate aminotransferase-like (Major domain)"/>
    <property type="match status" value="1"/>
</dbReference>
<evidence type="ECO:0000313" key="6">
    <source>
        <dbReference type="Proteomes" id="UP000027946"/>
    </source>
</evidence>
<dbReference type="InterPro" id="IPR015422">
    <property type="entry name" value="PyrdxlP-dep_Trfase_small"/>
</dbReference>
<reference evidence="5 6" key="1">
    <citation type="submission" date="2014-03" db="EMBL/GenBank/DDBJ databases">
        <title>Genome sequence of Clostridium litorale W6, DSM 5388.</title>
        <authorList>
            <person name="Poehlein A."/>
            <person name="Jagirdar A."/>
            <person name="Khonsari B."/>
            <person name="Chibani C.M."/>
            <person name="Gutierrez Gutierrez D.A."/>
            <person name="Davydova E."/>
            <person name="Alghaithi H.S."/>
            <person name="Nair K.P."/>
            <person name="Dhamotharan K."/>
            <person name="Chandran L."/>
            <person name="G W."/>
            <person name="Daniel R."/>
        </authorList>
    </citation>
    <scope>NUCLEOTIDE SEQUENCE [LARGE SCALE GENOMIC DNA]</scope>
    <source>
        <strain evidence="5 6">W6</strain>
    </source>
</reference>
<dbReference type="PANTHER" id="PTHR48097">
    <property type="entry name" value="L-THREONINE ALDOLASE-RELATED"/>
    <property type="match status" value="1"/>
</dbReference>
<evidence type="ECO:0000256" key="2">
    <source>
        <dbReference type="ARBA" id="ARBA00006966"/>
    </source>
</evidence>
<dbReference type="InterPro" id="IPR001597">
    <property type="entry name" value="ArAA_b-elim_lyase/Thr_aldolase"/>
</dbReference>
<dbReference type="STRING" id="1121324.CLIT_10c02130"/>
<dbReference type="AlphaFoldDB" id="A0A069REL7"/>
<comment type="cofactor">
    <cofactor evidence="1">
        <name>pyridoxal 5'-phosphate</name>
        <dbReference type="ChEBI" id="CHEBI:597326"/>
    </cofactor>
</comment>
<dbReference type="eggNOG" id="COG2008">
    <property type="taxonomic scope" value="Bacteria"/>
</dbReference>
<feature type="domain" description="Aromatic amino acid beta-eliminating lyase/threonine aldolase" evidence="4">
    <location>
        <begin position="21"/>
        <end position="286"/>
    </location>
</feature>
<dbReference type="InterPro" id="IPR015421">
    <property type="entry name" value="PyrdxlP-dep_Trfase_major"/>
</dbReference>